<organism evidence="1 2">
    <name type="scientific">Nelumbo nucifera</name>
    <name type="common">Sacred lotus</name>
    <dbReference type="NCBI Taxonomy" id="4432"/>
    <lineage>
        <taxon>Eukaryota</taxon>
        <taxon>Viridiplantae</taxon>
        <taxon>Streptophyta</taxon>
        <taxon>Embryophyta</taxon>
        <taxon>Tracheophyta</taxon>
        <taxon>Spermatophyta</taxon>
        <taxon>Magnoliopsida</taxon>
        <taxon>Proteales</taxon>
        <taxon>Nelumbonaceae</taxon>
        <taxon>Nelumbo</taxon>
    </lineage>
</organism>
<comment type="caution">
    <text evidence="1">The sequence shown here is derived from an EMBL/GenBank/DDBJ whole genome shotgun (WGS) entry which is preliminary data.</text>
</comment>
<dbReference type="EMBL" id="DUZY01000007">
    <property type="protein sequence ID" value="DAD44466.1"/>
    <property type="molecule type" value="Genomic_DNA"/>
</dbReference>
<keyword evidence="2" id="KW-1185">Reference proteome</keyword>
<name>A0A822ZNF4_NELNU</name>
<evidence type="ECO:0000313" key="2">
    <source>
        <dbReference type="Proteomes" id="UP000607653"/>
    </source>
</evidence>
<accession>A0A822ZNF4</accession>
<reference evidence="1 2" key="1">
    <citation type="journal article" date="2020" name="Mol. Biol. Evol.">
        <title>Distinct Expression and Methylation Patterns for Genes with Different Fates following a Single Whole-Genome Duplication in Flowering Plants.</title>
        <authorList>
            <person name="Shi T."/>
            <person name="Rahmani R.S."/>
            <person name="Gugger P.F."/>
            <person name="Wang M."/>
            <person name="Li H."/>
            <person name="Zhang Y."/>
            <person name="Li Z."/>
            <person name="Wang Q."/>
            <person name="Van de Peer Y."/>
            <person name="Marchal K."/>
            <person name="Chen J."/>
        </authorList>
    </citation>
    <scope>NUCLEOTIDE SEQUENCE [LARGE SCALE GENOMIC DNA]</scope>
    <source>
        <tissue evidence="1">Leaf</tissue>
    </source>
</reference>
<protein>
    <submittedName>
        <fullName evidence="1">Uncharacterized protein</fullName>
    </submittedName>
</protein>
<proteinExistence type="predicted"/>
<dbReference type="AlphaFoldDB" id="A0A822ZNF4"/>
<sequence>MLDLIFEIVGYFQVMSNLLYFYGMCGVLKEILLQRYFSKVTTASNVTFDALFLVIFLNCVYEHLYQEVRGDGQVPESDIVQACRSVSVQIFPPSSLVNVDAVTVNLMFR</sequence>
<evidence type="ECO:0000313" key="1">
    <source>
        <dbReference type="EMBL" id="DAD44466.1"/>
    </source>
</evidence>
<gene>
    <name evidence="1" type="ORF">HUJ06_002696</name>
</gene>
<dbReference type="Proteomes" id="UP000607653">
    <property type="component" value="Unassembled WGS sequence"/>
</dbReference>